<protein>
    <submittedName>
        <fullName evidence="3">Basic salivary proline-rich protein 3-like</fullName>
    </submittedName>
</protein>
<reference evidence="3" key="2">
    <citation type="submission" date="2025-08" db="UniProtKB">
        <authorList>
            <consortium name="RefSeq"/>
        </authorList>
    </citation>
    <scope>IDENTIFICATION</scope>
    <source>
        <tissue evidence="3">Blood</tissue>
    </source>
</reference>
<accession>A0ABM4M4G7</accession>
<gene>
    <name evidence="3" type="primary">LOC103562781</name>
</gene>
<feature type="compositionally biased region" description="Pro residues" evidence="1">
    <location>
        <begin position="52"/>
        <end position="61"/>
    </location>
</feature>
<dbReference type="GeneID" id="103562781"/>
<reference evidence="2" key="1">
    <citation type="submission" date="2025-05" db="UniProtKB">
        <authorList>
            <consortium name="RefSeq"/>
        </authorList>
    </citation>
    <scope>NUCLEOTIDE SEQUENCE [LARGE SCALE GENOMIC DNA]</scope>
</reference>
<feature type="region of interest" description="Disordered" evidence="1">
    <location>
        <begin position="1"/>
        <end position="223"/>
    </location>
</feature>
<feature type="region of interest" description="Disordered" evidence="1">
    <location>
        <begin position="251"/>
        <end position="292"/>
    </location>
</feature>
<feature type="compositionally biased region" description="Low complexity" evidence="1">
    <location>
        <begin position="110"/>
        <end position="146"/>
    </location>
</feature>
<organism evidence="2 3">
    <name type="scientific">Equus przewalskii</name>
    <name type="common">Przewalski's horse</name>
    <name type="synonym">Equus caballus przewalskii</name>
    <dbReference type="NCBI Taxonomy" id="9798"/>
    <lineage>
        <taxon>Eukaryota</taxon>
        <taxon>Metazoa</taxon>
        <taxon>Chordata</taxon>
        <taxon>Craniata</taxon>
        <taxon>Vertebrata</taxon>
        <taxon>Euteleostomi</taxon>
        <taxon>Mammalia</taxon>
        <taxon>Eutheria</taxon>
        <taxon>Laurasiatheria</taxon>
        <taxon>Perissodactyla</taxon>
        <taxon>Equidae</taxon>
        <taxon>Equus</taxon>
    </lineage>
</organism>
<evidence type="ECO:0000313" key="3">
    <source>
        <dbReference type="RefSeq" id="XP_070447593.1"/>
    </source>
</evidence>
<evidence type="ECO:0000256" key="1">
    <source>
        <dbReference type="SAM" id="MobiDB-lite"/>
    </source>
</evidence>
<dbReference type="RefSeq" id="XP_070447593.1">
    <property type="nucleotide sequence ID" value="XM_070591492.1"/>
</dbReference>
<evidence type="ECO:0000313" key="2">
    <source>
        <dbReference type="Proteomes" id="UP001652662"/>
    </source>
</evidence>
<sequence length="424" mass="44840">MELVLEEIEQETESNPVAGKGLKGQFTPVPDLGTVVTGREGNQAAGGGALPAPGPSPPPRPGGAGLDPRQTRKERRRRGGGPPSSPAGWGRVGSPPTTLAAEAPPRVGLRGAPSRAARSARSPGRPHSPAAGNSRSSPSSRRSAQPGLPRLPEGEPHAGRPRGPPSPPSSNPAGQPRRAGRGPGQPPLPAPRDRRNAWQPRPGAILSGRGAAQPRCFRLFPGPWPASPGPRLPAEWGGHEARGKRRAAAIRLGPRAPAQAREAPSGDPDLRSRPRPSGGIINSAPGSGCGSRAPATCTPLLRSFWLKTPLDSGPKEKPASKSVLPNMVETVIEHWECGYLELRCTICRNNTPLITGSHRKSAGPQSHDSWVRFFSLNLNVLIYKMGTARPPPHVILLKDKCLINWKRLFLLKPAIQIILTIASI</sequence>
<proteinExistence type="predicted"/>
<feature type="compositionally biased region" description="Acidic residues" evidence="1">
    <location>
        <begin position="1"/>
        <end position="12"/>
    </location>
</feature>
<dbReference type="Proteomes" id="UP001652662">
    <property type="component" value="Chromosome 2"/>
</dbReference>
<keyword evidence="2" id="KW-1185">Reference proteome</keyword>
<name>A0ABM4M4G7_EQUPR</name>